<reference evidence="8" key="2">
    <citation type="submission" date="2020-09" db="EMBL/GenBank/DDBJ databases">
        <authorList>
            <person name="Sun Q."/>
            <person name="Sedlacek I."/>
        </authorList>
    </citation>
    <scope>NUCLEOTIDE SEQUENCE</scope>
    <source>
        <strain evidence="8">CCM 7086</strain>
    </source>
</reference>
<reference evidence="8" key="1">
    <citation type="journal article" date="2014" name="Int. J. Syst. Evol. Microbiol.">
        <title>Complete genome sequence of Corynebacterium casei LMG S-19264T (=DSM 44701T), isolated from a smear-ripened cheese.</title>
        <authorList>
            <consortium name="US DOE Joint Genome Institute (JGI-PGF)"/>
            <person name="Walter F."/>
            <person name="Albersmeier A."/>
            <person name="Kalinowski J."/>
            <person name="Ruckert C."/>
        </authorList>
    </citation>
    <scope>NUCLEOTIDE SEQUENCE</scope>
    <source>
        <strain evidence="8">CCM 7086</strain>
    </source>
</reference>
<dbReference type="AlphaFoldDB" id="A0A8J2UM89"/>
<evidence type="ECO:0000256" key="6">
    <source>
        <dbReference type="ARBA" id="ARBA00023288"/>
    </source>
</evidence>
<evidence type="ECO:0000256" key="7">
    <source>
        <dbReference type="SAM" id="SignalP"/>
    </source>
</evidence>
<dbReference type="EMBL" id="BMCG01000003">
    <property type="protein sequence ID" value="GGC10544.1"/>
    <property type="molecule type" value="Genomic_DNA"/>
</dbReference>
<dbReference type="PROSITE" id="PS51257">
    <property type="entry name" value="PROKAR_LIPOPROTEIN"/>
    <property type="match status" value="1"/>
</dbReference>
<feature type="signal peptide" evidence="7">
    <location>
        <begin position="1"/>
        <end position="19"/>
    </location>
</feature>
<keyword evidence="4" id="KW-0472">Membrane</keyword>
<keyword evidence="5" id="KW-0564">Palmitate</keyword>
<evidence type="ECO:0000313" key="9">
    <source>
        <dbReference type="Proteomes" id="UP000620266"/>
    </source>
</evidence>
<dbReference type="GO" id="GO:0009636">
    <property type="term" value="P:response to toxic substance"/>
    <property type="evidence" value="ECO:0007669"/>
    <property type="project" value="InterPro"/>
</dbReference>
<gene>
    <name evidence="8" type="ORF">GCM10007205_19580</name>
</gene>
<accession>A0A8J2UM89</accession>
<evidence type="ECO:0008006" key="10">
    <source>
        <dbReference type="Google" id="ProtNLM"/>
    </source>
</evidence>
<dbReference type="Proteomes" id="UP000620266">
    <property type="component" value="Unassembled WGS sequence"/>
</dbReference>
<keyword evidence="3 7" id="KW-0732">Signal</keyword>
<feature type="chain" id="PRO_5035243183" description="Entericidin" evidence="7">
    <location>
        <begin position="20"/>
        <end position="40"/>
    </location>
</feature>
<keyword evidence="9" id="KW-1185">Reference proteome</keyword>
<proteinExistence type="inferred from homology"/>
<keyword evidence="6" id="KW-0449">Lipoprotein</keyword>
<evidence type="ECO:0000256" key="1">
    <source>
        <dbReference type="ARBA" id="ARBA00010296"/>
    </source>
</evidence>
<sequence length="40" mass="4168">MKRFIAMLCVVAMGVGLTACNTVKGAGKDVERGGEKIQGK</sequence>
<dbReference type="InterPro" id="IPR012556">
    <property type="entry name" value="Entericidin"/>
</dbReference>
<name>A0A8J2UM89_9BURK</name>
<organism evidence="8 9">
    <name type="scientific">Oxalicibacterium flavum</name>
    <dbReference type="NCBI Taxonomy" id="179467"/>
    <lineage>
        <taxon>Bacteria</taxon>
        <taxon>Pseudomonadati</taxon>
        <taxon>Pseudomonadota</taxon>
        <taxon>Betaproteobacteria</taxon>
        <taxon>Burkholderiales</taxon>
        <taxon>Oxalobacteraceae</taxon>
        <taxon>Oxalicibacterium</taxon>
    </lineage>
</organism>
<evidence type="ECO:0000256" key="2">
    <source>
        <dbReference type="ARBA" id="ARBA00022475"/>
    </source>
</evidence>
<evidence type="ECO:0000313" key="8">
    <source>
        <dbReference type="EMBL" id="GGC10544.1"/>
    </source>
</evidence>
<evidence type="ECO:0000256" key="4">
    <source>
        <dbReference type="ARBA" id="ARBA00023136"/>
    </source>
</evidence>
<protein>
    <recommendedName>
        <fullName evidence="10">Entericidin</fullName>
    </recommendedName>
</protein>
<comment type="similarity">
    <text evidence="1">Belongs to the EcnA/EcnB lipoprotein family.</text>
</comment>
<keyword evidence="2" id="KW-1003">Cell membrane</keyword>
<dbReference type="Pfam" id="PF08085">
    <property type="entry name" value="Entericidin"/>
    <property type="match status" value="1"/>
</dbReference>
<evidence type="ECO:0000256" key="5">
    <source>
        <dbReference type="ARBA" id="ARBA00023139"/>
    </source>
</evidence>
<dbReference type="RefSeq" id="WP_188396021.1">
    <property type="nucleotide sequence ID" value="NZ_BMCG01000003.1"/>
</dbReference>
<dbReference type="GO" id="GO:0016020">
    <property type="term" value="C:membrane"/>
    <property type="evidence" value="ECO:0007669"/>
    <property type="project" value="InterPro"/>
</dbReference>
<comment type="caution">
    <text evidence="8">The sequence shown here is derived from an EMBL/GenBank/DDBJ whole genome shotgun (WGS) entry which is preliminary data.</text>
</comment>
<evidence type="ECO:0000256" key="3">
    <source>
        <dbReference type="ARBA" id="ARBA00022729"/>
    </source>
</evidence>